<evidence type="ECO:0008006" key="2">
    <source>
        <dbReference type="Google" id="ProtNLM"/>
    </source>
</evidence>
<feature type="non-terminal residue" evidence="1">
    <location>
        <position position="72"/>
    </location>
</feature>
<name>A0A382S811_9ZZZZ</name>
<dbReference type="SUPFAM" id="SSF51905">
    <property type="entry name" value="FAD/NAD(P)-binding domain"/>
    <property type="match status" value="1"/>
</dbReference>
<gene>
    <name evidence="1" type="ORF">METZ01_LOCUS358556</name>
</gene>
<dbReference type="InterPro" id="IPR036188">
    <property type="entry name" value="FAD/NAD-bd_sf"/>
</dbReference>
<reference evidence="1" key="1">
    <citation type="submission" date="2018-05" db="EMBL/GenBank/DDBJ databases">
        <authorList>
            <person name="Lanie J.A."/>
            <person name="Ng W.-L."/>
            <person name="Kazmierczak K.M."/>
            <person name="Andrzejewski T.M."/>
            <person name="Davidsen T.M."/>
            <person name="Wayne K.J."/>
            <person name="Tettelin H."/>
            <person name="Glass J.I."/>
            <person name="Rusch D."/>
            <person name="Podicherti R."/>
            <person name="Tsui H.-C.T."/>
            <person name="Winkler M.E."/>
        </authorList>
    </citation>
    <scope>NUCLEOTIDE SEQUENCE</scope>
</reference>
<accession>A0A382S811</accession>
<dbReference type="EMBL" id="UINC01126916">
    <property type="protein sequence ID" value="SVD05702.1"/>
    <property type="molecule type" value="Genomic_DNA"/>
</dbReference>
<dbReference type="Gene3D" id="3.50.50.60">
    <property type="entry name" value="FAD/NAD(P)-binding domain"/>
    <property type="match status" value="1"/>
</dbReference>
<evidence type="ECO:0000313" key="1">
    <source>
        <dbReference type="EMBL" id="SVD05702.1"/>
    </source>
</evidence>
<protein>
    <recommendedName>
        <fullName evidence="2">FAD-binding domain-containing protein</fullName>
    </recommendedName>
</protein>
<sequence>MEKQKVCIIGGGLTGLVTAIALSRLNLEIDLVTGHNINKKVKSARTIALSQNNYDFLKKLKINNLLEKNFWP</sequence>
<organism evidence="1">
    <name type="scientific">marine metagenome</name>
    <dbReference type="NCBI Taxonomy" id="408172"/>
    <lineage>
        <taxon>unclassified sequences</taxon>
        <taxon>metagenomes</taxon>
        <taxon>ecological metagenomes</taxon>
    </lineage>
</organism>
<dbReference type="AlphaFoldDB" id="A0A382S811"/>
<proteinExistence type="predicted"/>